<gene>
    <name evidence="5" type="ORF">AMATHDRAFT_73817</name>
</gene>
<dbReference type="PANTHER" id="PTHR13454">
    <property type="entry name" value="PROTEIN MCM10 HOMOLOG"/>
    <property type="match status" value="1"/>
</dbReference>
<dbReference type="GO" id="GO:0006270">
    <property type="term" value="P:DNA replication initiation"/>
    <property type="evidence" value="ECO:0007669"/>
    <property type="project" value="InterPro"/>
</dbReference>
<evidence type="ECO:0000313" key="6">
    <source>
        <dbReference type="Proteomes" id="UP000242287"/>
    </source>
</evidence>
<dbReference type="EMBL" id="KZ301976">
    <property type="protein sequence ID" value="PFH53007.1"/>
    <property type="molecule type" value="Genomic_DNA"/>
</dbReference>
<dbReference type="AlphaFoldDB" id="A0A2A9NX96"/>
<feature type="compositionally biased region" description="Basic and acidic residues" evidence="3">
    <location>
        <begin position="641"/>
        <end position="653"/>
    </location>
</feature>
<feature type="region of interest" description="Disordered" evidence="3">
    <location>
        <begin position="170"/>
        <end position="190"/>
    </location>
</feature>
<dbReference type="GO" id="GO:0003697">
    <property type="term" value="F:single-stranded DNA binding"/>
    <property type="evidence" value="ECO:0007669"/>
    <property type="project" value="InterPro"/>
</dbReference>
<dbReference type="InterPro" id="IPR015408">
    <property type="entry name" value="Znf_Mcm10/DnaG"/>
</dbReference>
<dbReference type="Gene3D" id="2.40.50.140">
    <property type="entry name" value="Nucleic acid-binding proteins"/>
    <property type="match status" value="1"/>
</dbReference>
<feature type="coiled-coil region" evidence="2">
    <location>
        <begin position="1"/>
        <end position="28"/>
    </location>
</feature>
<dbReference type="STRING" id="703135.A0A2A9NX96"/>
<keyword evidence="6" id="KW-1185">Reference proteome</keyword>
<dbReference type="InterPro" id="IPR040184">
    <property type="entry name" value="Mcm10"/>
</dbReference>
<evidence type="ECO:0000259" key="4">
    <source>
        <dbReference type="Pfam" id="PF09329"/>
    </source>
</evidence>
<feature type="domain" description="Zinc finger Mcm10/DnaG-type" evidence="4">
    <location>
        <begin position="422"/>
        <end position="467"/>
    </location>
</feature>
<dbReference type="GO" id="GO:0003688">
    <property type="term" value="F:DNA replication origin binding"/>
    <property type="evidence" value="ECO:0007669"/>
    <property type="project" value="TreeGrafter"/>
</dbReference>
<dbReference type="InterPro" id="IPR012340">
    <property type="entry name" value="NA-bd_OB-fold"/>
</dbReference>
<feature type="region of interest" description="Disordered" evidence="3">
    <location>
        <begin position="263"/>
        <end position="296"/>
    </location>
</feature>
<protein>
    <recommendedName>
        <fullName evidence="4">Zinc finger Mcm10/DnaG-type domain-containing protein</fullName>
    </recommendedName>
</protein>
<organism evidence="5 6">
    <name type="scientific">Amanita thiersii Skay4041</name>
    <dbReference type="NCBI Taxonomy" id="703135"/>
    <lineage>
        <taxon>Eukaryota</taxon>
        <taxon>Fungi</taxon>
        <taxon>Dikarya</taxon>
        <taxon>Basidiomycota</taxon>
        <taxon>Agaricomycotina</taxon>
        <taxon>Agaricomycetes</taxon>
        <taxon>Agaricomycetidae</taxon>
        <taxon>Agaricales</taxon>
        <taxon>Pluteineae</taxon>
        <taxon>Amanitaceae</taxon>
        <taxon>Amanita</taxon>
    </lineage>
</organism>
<evidence type="ECO:0000256" key="1">
    <source>
        <dbReference type="ARBA" id="ARBA00009679"/>
    </source>
</evidence>
<dbReference type="OrthoDB" id="202825at2759"/>
<dbReference type="Proteomes" id="UP000242287">
    <property type="component" value="Unassembled WGS sequence"/>
</dbReference>
<proteinExistence type="inferred from homology"/>
<dbReference type="PANTHER" id="PTHR13454:SF11">
    <property type="entry name" value="PROTEIN MCM10 HOMOLOG"/>
    <property type="match status" value="1"/>
</dbReference>
<feature type="region of interest" description="Disordered" evidence="3">
    <location>
        <begin position="633"/>
        <end position="653"/>
    </location>
</feature>
<keyword evidence="2" id="KW-0175">Coiled coil</keyword>
<feature type="region of interest" description="Disordered" evidence="3">
    <location>
        <begin position="129"/>
        <end position="150"/>
    </location>
</feature>
<reference evidence="5 6" key="1">
    <citation type="submission" date="2014-02" db="EMBL/GenBank/DDBJ databases">
        <title>Transposable element dynamics among asymbiotic and ectomycorrhizal Amanita fungi.</title>
        <authorList>
            <consortium name="DOE Joint Genome Institute"/>
            <person name="Hess J."/>
            <person name="Skrede I."/>
            <person name="Wolfe B."/>
            <person name="LaButti K."/>
            <person name="Ohm R.A."/>
            <person name="Grigoriev I.V."/>
            <person name="Pringle A."/>
        </authorList>
    </citation>
    <scope>NUCLEOTIDE SEQUENCE [LARGE SCALE GENOMIC DNA]</scope>
    <source>
        <strain evidence="5 6">SKay4041</strain>
    </source>
</reference>
<dbReference type="GO" id="GO:0043596">
    <property type="term" value="C:nuclear replication fork"/>
    <property type="evidence" value="ECO:0007669"/>
    <property type="project" value="TreeGrafter"/>
</dbReference>
<evidence type="ECO:0000256" key="3">
    <source>
        <dbReference type="SAM" id="MobiDB-lite"/>
    </source>
</evidence>
<accession>A0A2A9NX96</accession>
<dbReference type="Pfam" id="PF09329">
    <property type="entry name" value="zf-primase"/>
    <property type="match status" value="1"/>
</dbReference>
<sequence>MESSTHRAQEAQRKQEEIRKQIALLQAQLVALPEGDFDDVSVPTSAAGMKRKSIRRETTANAMVLAPPTPSPKNVARTLDFKSHSKPKIMPVSLKPTPAKSSIPETSASTQSRFLSKLGILAKQDLPLGDTIKEEQTKPSRSTSFTDAAPIIQANTEKLKRDDTLAIIDELEPGPYQHDAPTDDPTFERLEPHSGIRLLSRALSHEDIDEYLTGRFYLSPSRLYSCVRLSSDRQTYDVPVAGDWVTIAVVAEMGDVKYTRPPVALEGDGKKEAKQGGKGKEKADTVDEDNASGKASGSKRYINIKLVDFGARSKGGSETGGTSMIRGDAYLSLLLFESDGFDWLEPCENEGKKIKKQKVYRGGSKGAFESMHKIKQGDVVALLNPKILKPFQRNATSTTGFSPATNILAVTPENAGSIVLVGRSKDLGRCNARKKDGQACSAWCDTRISEVCEWHVQRAVESRRAGRAEFSAGTMGMSTTAVKKRRKHESEFDPDRQWGLMPSSTSGGGGATYVLSGHVVSSSQSDIYVGERMGREAQARAQRKVAGKEVEKTLSQLLQRDKEGMRSVLRAREAGGMKEIGKENKNAGESGVEANMRKNQGYSAQVIKGIGFDPSAQALVAQGKKMDNLATANKAQVKKQKGVDLRPRPGERVRSGVVVPKKSIEKVEVDSLVDLDDL</sequence>
<name>A0A2A9NX96_9AGAR</name>
<comment type="similarity">
    <text evidence="1">Belongs to the MCM10 family.</text>
</comment>
<evidence type="ECO:0000256" key="2">
    <source>
        <dbReference type="SAM" id="Coils"/>
    </source>
</evidence>
<feature type="compositionally biased region" description="Basic and acidic residues" evidence="3">
    <location>
        <begin position="267"/>
        <end position="285"/>
    </location>
</feature>
<evidence type="ECO:0000313" key="5">
    <source>
        <dbReference type="EMBL" id="PFH53007.1"/>
    </source>
</evidence>